<reference evidence="4" key="2">
    <citation type="submission" date="2016-04" db="EMBL/GenBank/DDBJ databases">
        <title>Planomonospora sphaerica JCM9374 whole genome shotgun sequence.</title>
        <authorList>
            <person name="Suzuki T."/>
            <person name="Dohra H."/>
            <person name="Kodani S."/>
        </authorList>
    </citation>
    <scope>NUCLEOTIDE SEQUENCE [LARGE SCALE GENOMIC DNA]</scope>
    <source>
        <strain evidence="4">JCM 9374</strain>
    </source>
</reference>
<gene>
    <name evidence="3" type="ORF">PS9374_04938</name>
</gene>
<keyword evidence="4" id="KW-1185">Reference proteome</keyword>
<feature type="transmembrane region" description="Helical" evidence="2">
    <location>
        <begin position="229"/>
        <end position="249"/>
    </location>
</feature>
<accession>A0A161MCZ5</accession>
<proteinExistence type="predicted"/>
<feature type="transmembrane region" description="Helical" evidence="2">
    <location>
        <begin position="33"/>
        <end position="52"/>
    </location>
</feature>
<keyword evidence="2" id="KW-0812">Transmembrane</keyword>
<feature type="region of interest" description="Disordered" evidence="1">
    <location>
        <begin position="297"/>
        <end position="317"/>
    </location>
</feature>
<feature type="transmembrane region" description="Helical" evidence="2">
    <location>
        <begin position="164"/>
        <end position="184"/>
    </location>
</feature>
<keyword evidence="2" id="KW-0472">Membrane</keyword>
<feature type="transmembrane region" description="Helical" evidence="2">
    <location>
        <begin position="255"/>
        <end position="274"/>
    </location>
</feature>
<feature type="transmembrane region" description="Helical" evidence="2">
    <location>
        <begin position="72"/>
        <end position="96"/>
    </location>
</feature>
<evidence type="ECO:0000256" key="2">
    <source>
        <dbReference type="SAM" id="Phobius"/>
    </source>
</evidence>
<protein>
    <submittedName>
        <fullName evidence="3">Membrane protein</fullName>
    </submittedName>
</protein>
<feature type="transmembrane region" description="Helical" evidence="2">
    <location>
        <begin position="108"/>
        <end position="126"/>
    </location>
</feature>
<feature type="compositionally biased region" description="Basic and acidic residues" evidence="1">
    <location>
        <begin position="297"/>
        <end position="311"/>
    </location>
</feature>
<dbReference type="STRING" id="161355.PS9374_04938"/>
<comment type="caution">
    <text evidence="3">The sequence shown here is derived from an EMBL/GenBank/DDBJ whole genome shotgun (WGS) entry which is preliminary data.</text>
</comment>
<feature type="transmembrane region" description="Helical" evidence="2">
    <location>
        <begin position="6"/>
        <end position="21"/>
    </location>
</feature>
<keyword evidence="2" id="KW-1133">Transmembrane helix</keyword>
<dbReference type="EMBL" id="BDCX01000012">
    <property type="protein sequence ID" value="GAT69263.1"/>
    <property type="molecule type" value="Genomic_DNA"/>
</dbReference>
<reference evidence="3 4" key="1">
    <citation type="journal article" date="2016" name="Genome Announc.">
        <title>Draft Genome Sequence of Planomonospora sphaerica JCM9374, a Rare Actinomycete.</title>
        <authorList>
            <person name="Dohra H."/>
            <person name="Suzuki T."/>
            <person name="Inoue Y."/>
            <person name="Kodani S."/>
        </authorList>
    </citation>
    <scope>NUCLEOTIDE SEQUENCE [LARGE SCALE GENOMIC DNA]</scope>
    <source>
        <strain evidence="3 4">JCM 9374</strain>
    </source>
</reference>
<organism evidence="3 4">
    <name type="scientific">Planomonospora sphaerica</name>
    <dbReference type="NCBI Taxonomy" id="161355"/>
    <lineage>
        <taxon>Bacteria</taxon>
        <taxon>Bacillati</taxon>
        <taxon>Actinomycetota</taxon>
        <taxon>Actinomycetes</taxon>
        <taxon>Streptosporangiales</taxon>
        <taxon>Streptosporangiaceae</taxon>
        <taxon>Planomonospora</taxon>
    </lineage>
</organism>
<dbReference type="AlphaFoldDB" id="A0A161MCZ5"/>
<evidence type="ECO:0000256" key="1">
    <source>
        <dbReference type="SAM" id="MobiDB-lite"/>
    </source>
</evidence>
<sequence>MLLAVAAAAGLTWWLGFYVIVRDSGERGPRRAGLGLLAYGLALAVGQVRTALEDAGTGAPGGVLAEAQAGPLTGVLAGTQGVLIHLPVLLWTGAVLTLVPGSERLDRAWSRGVVPVTLVALAWLALSGRGAEADVAVRAVAGVLLLAPLAGVLVLLVRARPPRVGPLVTVATLFFGLGAALLVFPLSGPAGLLAVLAIDVDMALLGVAIAMSSAFQAGEALWRDMLRSLLGAAVAAGATGGQVALAIVLGGSTPALAVLLFGVVAVAVAAQTLAGPVHRALDRIAFPADPEIRRERAELRDSSEALPRREQGPPPLDEAEFTRLTRRALAGYGDLGKLAASPLANLPVIDERITGDSPLERAAELRRLLLESIQRLKPRDGEFGTSEEWRFYNVLYFPYVRGLRPYRRGAVRDGLTPEERRAFDWFLREVPERTLYNWQNAAAKLVADDLRTGNRQ</sequence>
<evidence type="ECO:0000313" key="3">
    <source>
        <dbReference type="EMBL" id="GAT69263.1"/>
    </source>
</evidence>
<dbReference type="RefSeq" id="WP_068900500.1">
    <property type="nucleotide sequence ID" value="NZ_BDCX01000012.1"/>
</dbReference>
<name>A0A161MCZ5_9ACTN</name>
<feature type="transmembrane region" description="Helical" evidence="2">
    <location>
        <begin position="138"/>
        <end position="157"/>
    </location>
</feature>
<dbReference type="OrthoDB" id="3280889at2"/>
<evidence type="ECO:0000313" key="4">
    <source>
        <dbReference type="Proteomes" id="UP000077701"/>
    </source>
</evidence>
<feature type="transmembrane region" description="Helical" evidence="2">
    <location>
        <begin position="190"/>
        <end position="217"/>
    </location>
</feature>
<dbReference type="Proteomes" id="UP000077701">
    <property type="component" value="Unassembled WGS sequence"/>
</dbReference>